<evidence type="ECO:0000256" key="2">
    <source>
        <dbReference type="SAM" id="SignalP"/>
    </source>
</evidence>
<evidence type="ECO:0000256" key="1">
    <source>
        <dbReference type="SAM" id="MobiDB-lite"/>
    </source>
</evidence>
<evidence type="ECO:0000313" key="5">
    <source>
        <dbReference type="Proteomes" id="UP000535511"/>
    </source>
</evidence>
<feature type="region of interest" description="Disordered" evidence="1">
    <location>
        <begin position="102"/>
        <end position="122"/>
    </location>
</feature>
<dbReference type="InterPro" id="IPR013783">
    <property type="entry name" value="Ig-like_fold"/>
</dbReference>
<dbReference type="NCBIfam" id="TIGR01451">
    <property type="entry name" value="B_ant_repeat"/>
    <property type="match status" value="1"/>
</dbReference>
<keyword evidence="2" id="KW-0732">Signal</keyword>
<dbReference type="Proteomes" id="UP000535511">
    <property type="component" value="Unassembled WGS sequence"/>
</dbReference>
<dbReference type="RefSeq" id="WP_179663167.1">
    <property type="nucleotide sequence ID" value="NZ_JACCBG010000001.1"/>
</dbReference>
<dbReference type="Gene3D" id="2.60.40.10">
    <property type="entry name" value="Immunoglobulins"/>
    <property type="match status" value="1"/>
</dbReference>
<evidence type="ECO:0000259" key="3">
    <source>
        <dbReference type="Pfam" id="PF01345"/>
    </source>
</evidence>
<protein>
    <submittedName>
        <fullName evidence="4">Putative repeat protein (TIGR01451 family)</fullName>
    </submittedName>
</protein>
<accession>A0A7Y9E5E9</accession>
<dbReference type="InterPro" id="IPR052025">
    <property type="entry name" value="Xyloglucanase_GH74"/>
</dbReference>
<organism evidence="4 5">
    <name type="scientific">Nocardioides panaciterrulae</name>
    <dbReference type="NCBI Taxonomy" id="661492"/>
    <lineage>
        <taxon>Bacteria</taxon>
        <taxon>Bacillati</taxon>
        <taxon>Actinomycetota</taxon>
        <taxon>Actinomycetes</taxon>
        <taxon>Propionibacteriales</taxon>
        <taxon>Nocardioidaceae</taxon>
        <taxon>Nocardioides</taxon>
    </lineage>
</organism>
<keyword evidence="5" id="KW-1185">Reference proteome</keyword>
<gene>
    <name evidence="4" type="ORF">BJZ21_001497</name>
</gene>
<dbReference type="SUPFAM" id="SSF110296">
    <property type="entry name" value="Oligoxyloglucan reducing end-specific cellobiohydrolase"/>
    <property type="match status" value="2"/>
</dbReference>
<dbReference type="PANTHER" id="PTHR43739:SF5">
    <property type="entry name" value="EXO-ALPHA-SIALIDASE"/>
    <property type="match status" value="1"/>
</dbReference>
<reference evidence="4 5" key="1">
    <citation type="submission" date="2020-07" db="EMBL/GenBank/DDBJ databases">
        <title>Sequencing the genomes of 1000 actinobacteria strains.</title>
        <authorList>
            <person name="Klenk H.-P."/>
        </authorList>
    </citation>
    <scope>NUCLEOTIDE SEQUENCE [LARGE SCALE GENOMIC DNA]</scope>
    <source>
        <strain evidence="4 5">DSM 21350</strain>
    </source>
</reference>
<dbReference type="PANTHER" id="PTHR43739">
    <property type="entry name" value="XYLOGLUCANASE (EUROFUNG)"/>
    <property type="match status" value="1"/>
</dbReference>
<dbReference type="InterPro" id="IPR015943">
    <property type="entry name" value="WD40/YVTN_repeat-like_dom_sf"/>
</dbReference>
<sequence>MHNIRRTLGAITAGTAGLAMTLSAGLATTAYAGPAPGDDAPIKLTPKGEIAAEFHGADEADAGVEKLRDAYYWSRLLSGDEPIDLSQAARLRLKAANRTDAMRASTARRDAHGAGGGGTWVNQGPDPIVQVVRTTNSFAAMSGRVGALAIRKDGTILVGGAQGGVWSYDSSEGPDGTWTPRTQDTDTQSVGALAVAPSKDRVVYMGSGEGSLAGDSYYGDGIYRSKNGGMSWQHVSSKFTGQAVTDIAVDPHHANVLYASTVRGRGGSHRTSAPTEVKYGVWGSRNGGRTWTLLKGTKNQLHGATDLVIDPQNPKVLWASFWGKGIYRSTNSGHSWKSAMGDLPDGKFNAGGTRFSLGLSHPASDAQATVYVGFDYYDSKANYHPAQIWKTTDDGAHWASAVGSTTGDDSVVDYCGTQCFYDNEVKPDPTNPDVLYVEGSYGYNNSPPSGGIYRSTDGGQTWKNLGLDLHPDFHAIAFDPANTDHIAIGNDGGVWQSFHQGGRTNDGETLADTDWQDLNGTVDPNTGALIHSTNLSIGQYVSMQTVPQVEGQYWGGLQDNGTLRKSTVNDRWFDQASGDGGYAQVDQSTVNPNAPTALPAYVFGEYYAISPYRYDPTETGTIFGNEMIDGGINPKDRSEFYVPMTLNQGNTNQMFLGTYRLYRTDNAETESAADVTWKPISGDLTSGCEQTASNGARGCVISSVGVSDGGTGVYVGTDEGWIQVSPDATTSDDPSWTRVGTDVLPGRPVDQIAVDRSNWRIAYAGFAGFDKATPDTPGHLFATTDGGKHWKNVTANLPDVPVDTVVIDPSNNKTVYVGTDVGPFISTNAGRSWTRLGTMPKVAVWQMDYDASHGILAAGTHGRGAYTMKNRGPLPALLVSKSEATENIGPGKTIHYTITVKNIGNQDATGVTVTDPLPAYTRSANIGQGGHFDTDGARWDGVTVPAGDKVALTFSVRVVDNLPASVEQIINDGITVTSAQGPGATGSPFVTPIAPKHAVSISPDQDTQGAKAGDRTTFTETLTNDGYEADSYALSVSGNQWPATVYADDCTTPLATTDPVASGDSTDVCVKVDVPAGAANDATDTATLKATSVADSSVSDTADLTSIAVTVDTLVVDEDTNDPVDSRPYYTDALDANNIDYSVWDLGDKPQLPESYLTAHSKVVWFTGNSYPAPIGSYEHELKAFLDNGGSLFLSGQDLLDQAAGTTDFVHDYLHVDWDGSEAQNDKATKAVHGVTGNPVTDGIGAVPLDHSVLQANYEDEITPIGGAEAAFTDDSTNPDALSFAGDYKVVFAAFPFEAYGTSSDKSDLMKRVFGFFG</sequence>
<dbReference type="Pfam" id="PF01345">
    <property type="entry name" value="DUF11"/>
    <property type="match status" value="1"/>
</dbReference>
<feature type="domain" description="DUF11" evidence="3">
    <location>
        <begin position="878"/>
        <end position="978"/>
    </location>
</feature>
<name>A0A7Y9E5E9_9ACTN</name>
<dbReference type="InterPro" id="IPR047589">
    <property type="entry name" value="DUF11_rpt"/>
</dbReference>
<dbReference type="Gene3D" id="2.130.10.10">
    <property type="entry name" value="YVTN repeat-like/Quinoprotein amine dehydrogenase"/>
    <property type="match status" value="3"/>
</dbReference>
<dbReference type="InterPro" id="IPR001434">
    <property type="entry name" value="OmcB-like_DUF11"/>
</dbReference>
<dbReference type="GO" id="GO:0010411">
    <property type="term" value="P:xyloglucan metabolic process"/>
    <property type="evidence" value="ECO:0007669"/>
    <property type="project" value="TreeGrafter"/>
</dbReference>
<feature type="chain" id="PRO_5030561846" evidence="2">
    <location>
        <begin position="33"/>
        <end position="1318"/>
    </location>
</feature>
<dbReference type="EMBL" id="JACCBG010000001">
    <property type="protein sequence ID" value="NYD41414.1"/>
    <property type="molecule type" value="Genomic_DNA"/>
</dbReference>
<comment type="caution">
    <text evidence="4">The sequence shown here is derived from an EMBL/GenBank/DDBJ whole genome shotgun (WGS) entry which is preliminary data.</text>
</comment>
<feature type="signal peptide" evidence="2">
    <location>
        <begin position="1"/>
        <end position="32"/>
    </location>
</feature>
<proteinExistence type="predicted"/>
<evidence type="ECO:0000313" key="4">
    <source>
        <dbReference type="EMBL" id="NYD41414.1"/>
    </source>
</evidence>